<proteinExistence type="predicted"/>
<name>A0A934PTP2_9SPHI</name>
<comment type="caution">
    <text evidence="1">The sequence shown here is derived from an EMBL/GenBank/DDBJ whole genome shotgun (WGS) entry which is preliminary data.</text>
</comment>
<organism evidence="1 2">
    <name type="scientific">Mucilaginibacter segetis</name>
    <dbReference type="NCBI Taxonomy" id="2793071"/>
    <lineage>
        <taxon>Bacteria</taxon>
        <taxon>Pseudomonadati</taxon>
        <taxon>Bacteroidota</taxon>
        <taxon>Sphingobacteriia</taxon>
        <taxon>Sphingobacteriales</taxon>
        <taxon>Sphingobacteriaceae</taxon>
        <taxon>Mucilaginibacter</taxon>
    </lineage>
</organism>
<gene>
    <name evidence="1" type="ORF">I5M19_15075</name>
</gene>
<keyword evidence="2" id="KW-1185">Reference proteome</keyword>
<protein>
    <recommendedName>
        <fullName evidence="3">Nucleotide-diphospho-sugar transferase</fullName>
    </recommendedName>
</protein>
<dbReference type="Proteomes" id="UP000613193">
    <property type="component" value="Unassembled WGS sequence"/>
</dbReference>
<reference evidence="1" key="1">
    <citation type="submission" date="2020-12" db="EMBL/GenBank/DDBJ databases">
        <title>Bacterial novel species Mucilaginibacter sp. SD-g isolated from soil.</title>
        <authorList>
            <person name="Jung H.-Y."/>
        </authorList>
    </citation>
    <scope>NUCLEOTIDE SEQUENCE</scope>
    <source>
        <strain evidence="1">SD-g</strain>
    </source>
</reference>
<evidence type="ECO:0000313" key="2">
    <source>
        <dbReference type="Proteomes" id="UP000613193"/>
    </source>
</evidence>
<evidence type="ECO:0000313" key="1">
    <source>
        <dbReference type="EMBL" id="MBK0380644.1"/>
    </source>
</evidence>
<dbReference type="RefSeq" id="WP_200067187.1">
    <property type="nucleotide sequence ID" value="NZ_JAEHFW010000003.1"/>
</dbReference>
<evidence type="ECO:0008006" key="3">
    <source>
        <dbReference type="Google" id="ProtNLM"/>
    </source>
</evidence>
<accession>A0A934PTP2</accession>
<dbReference type="EMBL" id="JAEHFW010000003">
    <property type="protein sequence ID" value="MBK0380644.1"/>
    <property type="molecule type" value="Genomic_DNA"/>
</dbReference>
<sequence>MSKCNGMGINAAESKDDLSTKQKLSDAELPIFFLQLGAKTSLFFDRILKQAVLSNGTENVFILTDTNFEQYSNFNCIDISGYANRERIFDKVYKHHSTNPYFFEKTCFDRWFIINELIKEHAIENFMYADCDVLILEDIKPVFNNFIKDYYDGTMMFFAEGENSITSAHTSFWNSKLLNSFCDFVIAKYTDEQQLSTIVTDAAAGKFFDNKNVSDMILLDVFRTETLPATLPLLSLEGIGMGFDFNINASFNGYKHYFACTAYTRIKKLIQRRDGLYGLVKDDVKSPASVKFYTLHFQGYLTKALIPVYGNYSKGVERFKNNITGYYNFLLRRGKLAKNAVKRSFRKF</sequence>
<dbReference type="AlphaFoldDB" id="A0A934PTP2"/>